<keyword evidence="2" id="KW-0808">Transferase</keyword>
<dbReference type="Proteomes" id="UP001223214">
    <property type="component" value="Unassembled WGS sequence"/>
</dbReference>
<evidence type="ECO:0000256" key="3">
    <source>
        <dbReference type="ARBA" id="ARBA00022691"/>
    </source>
</evidence>
<dbReference type="Pfam" id="PF08100">
    <property type="entry name" value="Dimerisation"/>
    <property type="match status" value="1"/>
</dbReference>
<dbReference type="InterPro" id="IPR012967">
    <property type="entry name" value="COMT_dimerisation"/>
</dbReference>
<dbReference type="InterPro" id="IPR001077">
    <property type="entry name" value="COMT_C"/>
</dbReference>
<evidence type="ECO:0000313" key="6">
    <source>
        <dbReference type="EMBL" id="MDK9364481.1"/>
    </source>
</evidence>
<dbReference type="GO" id="GO:0032259">
    <property type="term" value="P:methylation"/>
    <property type="evidence" value="ECO:0007669"/>
    <property type="project" value="UniProtKB-KW"/>
</dbReference>
<dbReference type="Gene3D" id="3.40.50.150">
    <property type="entry name" value="Vaccinia Virus protein VP39"/>
    <property type="match status" value="1"/>
</dbReference>
<dbReference type="GO" id="GO:0008171">
    <property type="term" value="F:O-methyltransferase activity"/>
    <property type="evidence" value="ECO:0007669"/>
    <property type="project" value="InterPro"/>
</dbReference>
<dbReference type="SUPFAM" id="SSF53335">
    <property type="entry name" value="S-adenosyl-L-methionine-dependent methyltransferases"/>
    <property type="match status" value="1"/>
</dbReference>
<keyword evidence="3" id="KW-0949">S-adenosyl-L-methionine</keyword>
<name>A0AAP4D3C9_9ENTR</name>
<dbReference type="InterPro" id="IPR029063">
    <property type="entry name" value="SAM-dependent_MTases_sf"/>
</dbReference>
<accession>A0AAP4D3C9</accession>
<dbReference type="PANTHER" id="PTHR43712">
    <property type="entry name" value="PUTATIVE (AFU_ORTHOLOGUE AFUA_4G14580)-RELATED"/>
    <property type="match status" value="1"/>
</dbReference>
<comment type="caution">
    <text evidence="6">The sequence shown here is derived from an EMBL/GenBank/DDBJ whole genome shotgun (WGS) entry which is preliminary data.</text>
</comment>
<dbReference type="PROSITE" id="PS51683">
    <property type="entry name" value="SAM_OMT_II"/>
    <property type="match status" value="1"/>
</dbReference>
<evidence type="ECO:0000256" key="2">
    <source>
        <dbReference type="ARBA" id="ARBA00022679"/>
    </source>
</evidence>
<feature type="domain" description="O-methyltransferase C-terminal" evidence="4">
    <location>
        <begin position="126"/>
        <end position="322"/>
    </location>
</feature>
<protein>
    <submittedName>
        <fullName evidence="6">Methyltransferase</fullName>
    </submittedName>
</protein>
<dbReference type="Gene3D" id="1.10.10.10">
    <property type="entry name" value="Winged helix-like DNA-binding domain superfamily/Winged helix DNA-binding domain"/>
    <property type="match status" value="1"/>
</dbReference>
<evidence type="ECO:0000256" key="1">
    <source>
        <dbReference type="ARBA" id="ARBA00022603"/>
    </source>
</evidence>
<dbReference type="AlphaFoldDB" id="A0AAP4D3C9"/>
<gene>
    <name evidence="6" type="ORF">QQF32_14880</name>
</gene>
<proteinExistence type="predicted"/>
<dbReference type="EMBL" id="JASSOM010000059">
    <property type="protein sequence ID" value="MDK9364481.1"/>
    <property type="molecule type" value="Genomic_DNA"/>
</dbReference>
<organism evidence="6 7">
    <name type="scientific">Lelliottia wanjuensis</name>
    <dbReference type="NCBI Taxonomy" id="3050585"/>
    <lineage>
        <taxon>Bacteria</taxon>
        <taxon>Pseudomonadati</taxon>
        <taxon>Pseudomonadota</taxon>
        <taxon>Gammaproteobacteria</taxon>
        <taxon>Enterobacterales</taxon>
        <taxon>Enterobacteriaceae</taxon>
        <taxon>Lelliottia</taxon>
    </lineage>
</organism>
<sequence>MLNQKSLSNKERRDGMYVLEQSMGFVWQAALRTAALLRVADHLKEEAKTAEQLAQELHVDAGFLYRVLRTLASRDVFKMTDDGLFSLTPAAEFLRSDTPYSLREGVLMLTDKTMWQPAGEMTDIVKGKPVFNELFGMPFYEYWGTKKTPSGDDGFHAGMASMSSVENDILVDNYPFPEHATVVDIAGGLGNLLLTVLRRNPTLHGILFDRPNVLTENSLHLLGDDSRWETVAGSFFEACPVADIYMLKYILMDWPDDKASQILKTCRKAMKPSSRLLILEPMIKDQDNEQGRYEMDLILLSGFDGGRARTEKEYAHMLGEVGLKINRVIHTPSYLSIVEAVLA</sequence>
<keyword evidence="7" id="KW-1185">Reference proteome</keyword>
<dbReference type="InterPro" id="IPR016461">
    <property type="entry name" value="COMT-like"/>
</dbReference>
<keyword evidence="1 6" id="KW-0489">Methyltransferase</keyword>
<dbReference type="InterPro" id="IPR036390">
    <property type="entry name" value="WH_DNA-bd_sf"/>
</dbReference>
<dbReference type="SUPFAM" id="SSF46785">
    <property type="entry name" value="Winged helix' DNA-binding domain"/>
    <property type="match status" value="1"/>
</dbReference>
<reference evidence="6 7" key="1">
    <citation type="submission" date="2023-06" db="EMBL/GenBank/DDBJ databases">
        <title>Identification and characterization of antibiotic-resistant Gram-negative bacteria.</title>
        <authorList>
            <person name="Cho G.-S."/>
            <person name="Lee J."/>
            <person name="Tai E."/>
            <person name="Jeong S."/>
            <person name="Kim I."/>
            <person name="Kim B.-E."/>
            <person name="Jeong M.-I."/>
            <person name="Oh K.-K."/>
            <person name="Franz C.M.A.P."/>
        </authorList>
    </citation>
    <scope>NUCLEOTIDE SEQUENCE [LARGE SCALE GENOMIC DNA]</scope>
    <source>
        <strain evidence="6 7">V106_12</strain>
    </source>
</reference>
<dbReference type="Pfam" id="PF00891">
    <property type="entry name" value="Methyltransf_2"/>
    <property type="match status" value="1"/>
</dbReference>
<evidence type="ECO:0000259" key="4">
    <source>
        <dbReference type="Pfam" id="PF00891"/>
    </source>
</evidence>
<dbReference type="PANTHER" id="PTHR43712:SF2">
    <property type="entry name" value="O-METHYLTRANSFERASE CICE"/>
    <property type="match status" value="1"/>
</dbReference>
<evidence type="ECO:0000259" key="5">
    <source>
        <dbReference type="Pfam" id="PF08100"/>
    </source>
</evidence>
<dbReference type="GO" id="GO:0046983">
    <property type="term" value="F:protein dimerization activity"/>
    <property type="evidence" value="ECO:0007669"/>
    <property type="project" value="InterPro"/>
</dbReference>
<dbReference type="PIRSF" id="PIRSF005739">
    <property type="entry name" value="O-mtase"/>
    <property type="match status" value="1"/>
</dbReference>
<feature type="domain" description="O-methyltransferase dimerisation" evidence="5">
    <location>
        <begin position="21"/>
        <end position="94"/>
    </location>
</feature>
<dbReference type="InterPro" id="IPR036388">
    <property type="entry name" value="WH-like_DNA-bd_sf"/>
</dbReference>
<dbReference type="RefSeq" id="WP_285150284.1">
    <property type="nucleotide sequence ID" value="NZ_JASSOM010000059.1"/>
</dbReference>
<evidence type="ECO:0000313" key="7">
    <source>
        <dbReference type="Proteomes" id="UP001223214"/>
    </source>
</evidence>